<feature type="transmembrane region" description="Helical" evidence="1">
    <location>
        <begin position="424"/>
        <end position="444"/>
    </location>
</feature>
<feature type="transmembrane region" description="Helical" evidence="1">
    <location>
        <begin position="116"/>
        <end position="136"/>
    </location>
</feature>
<feature type="transmembrane region" description="Helical" evidence="1">
    <location>
        <begin position="293"/>
        <end position="312"/>
    </location>
</feature>
<keyword evidence="1" id="KW-0812">Transmembrane</keyword>
<accession>A0A1T5BV96</accession>
<feature type="transmembrane region" description="Helical" evidence="1">
    <location>
        <begin position="332"/>
        <end position="353"/>
    </location>
</feature>
<feature type="transmembrane region" description="Helical" evidence="1">
    <location>
        <begin position="36"/>
        <end position="58"/>
    </location>
</feature>
<evidence type="ECO:0000313" key="2">
    <source>
        <dbReference type="EMBL" id="SKB51061.1"/>
    </source>
</evidence>
<dbReference type="OrthoDB" id="9805989at2"/>
<feature type="transmembrane region" description="Helical" evidence="1">
    <location>
        <begin position="373"/>
        <end position="393"/>
    </location>
</feature>
<dbReference type="InterPro" id="IPR011435">
    <property type="entry name" value="UmpAB"/>
</dbReference>
<feature type="transmembrane region" description="Helical" evidence="1">
    <location>
        <begin position="399"/>
        <end position="417"/>
    </location>
</feature>
<dbReference type="AlphaFoldDB" id="A0A1T5BV96"/>
<keyword evidence="1" id="KW-0472">Membrane</keyword>
<dbReference type="EMBL" id="FUYN01000003">
    <property type="protein sequence ID" value="SKB51061.1"/>
    <property type="molecule type" value="Genomic_DNA"/>
</dbReference>
<sequence>MNIFSEKLKEVFFSVLPVTIIVVLLNFTIVPLGYNLMFRFVIGAMFIVIGLTLFLLGVDLGVTPFGAVLGDEITKRNKLWIVVSAGLVLGFFISYAEPGLLILANQIDTVTLGNISSSSILIVVSAGIACMMVLGFLRILFDLPLYIILNVSYLIVLILGFFVSEEFLAIAFDASGSTTGVLAVPFILALSFGISARKKNSKSSEKDSFGLVAIASVGAIASVMILDIFSKTSEFAGTLPSSQFENLSISGVFMREVFPAIHDSSIAFLPLLVIYIITILISKSISKRENRRMVFGFIYAFLGLIIFFIGVNAGFMEVGSLIGSHLVEQEKYIFLISIGFVLGIVTILAEPAVYVLTHQIEEVTAGYVKRRSVLVALSAGVGLAVALSMLRIVTSDIRLWHYLLPGYIIAVMLTFFAPKLFVGIAFDAGGVATGPMTATFILAFTQGAANSYPNAELLADGFGMIAMVAMMPIITLQILGLVFKIKNRKTIEGEEKSL</sequence>
<dbReference type="Pfam" id="PF07556">
    <property type="entry name" value="DUF1538"/>
    <property type="match status" value="2"/>
</dbReference>
<keyword evidence="3" id="KW-1185">Reference proteome</keyword>
<reference evidence="3" key="1">
    <citation type="submission" date="2017-02" db="EMBL/GenBank/DDBJ databases">
        <authorList>
            <person name="Varghese N."/>
            <person name="Submissions S."/>
        </authorList>
    </citation>
    <scope>NUCLEOTIDE SEQUENCE [LARGE SCALE GENOMIC DNA]</scope>
    <source>
        <strain evidence="3">ATCC 35199</strain>
    </source>
</reference>
<feature type="transmembrane region" description="Helical" evidence="1">
    <location>
        <begin position="208"/>
        <end position="229"/>
    </location>
</feature>
<feature type="transmembrane region" description="Helical" evidence="1">
    <location>
        <begin position="79"/>
        <end position="96"/>
    </location>
</feature>
<feature type="transmembrane region" description="Helical" evidence="1">
    <location>
        <begin position="12"/>
        <end position="30"/>
    </location>
</feature>
<evidence type="ECO:0008006" key="4">
    <source>
        <dbReference type="Google" id="ProtNLM"/>
    </source>
</evidence>
<name>A0A1T5BV96_9FIRM</name>
<proteinExistence type="predicted"/>
<feature type="transmembrane region" description="Helical" evidence="1">
    <location>
        <begin position="175"/>
        <end position="196"/>
    </location>
</feature>
<feature type="transmembrane region" description="Helical" evidence="1">
    <location>
        <begin position="260"/>
        <end position="281"/>
    </location>
</feature>
<feature type="transmembrane region" description="Helical" evidence="1">
    <location>
        <begin position="143"/>
        <end position="163"/>
    </location>
</feature>
<dbReference type="Proteomes" id="UP000243406">
    <property type="component" value="Unassembled WGS sequence"/>
</dbReference>
<feature type="transmembrane region" description="Helical" evidence="1">
    <location>
        <begin position="464"/>
        <end position="483"/>
    </location>
</feature>
<keyword evidence="1" id="KW-1133">Transmembrane helix</keyword>
<gene>
    <name evidence="2" type="ORF">SAMN02745120_1896</name>
</gene>
<dbReference type="RefSeq" id="WP_079589711.1">
    <property type="nucleotide sequence ID" value="NZ_FUYN01000003.1"/>
</dbReference>
<evidence type="ECO:0000313" key="3">
    <source>
        <dbReference type="Proteomes" id="UP000243406"/>
    </source>
</evidence>
<protein>
    <recommendedName>
        <fullName evidence="4">DUF1538 domain-containing protein</fullName>
    </recommendedName>
</protein>
<organism evidence="2 3">
    <name type="scientific">Acetoanaerobium noterae</name>
    <dbReference type="NCBI Taxonomy" id="745369"/>
    <lineage>
        <taxon>Bacteria</taxon>
        <taxon>Bacillati</taxon>
        <taxon>Bacillota</taxon>
        <taxon>Clostridia</taxon>
        <taxon>Peptostreptococcales</taxon>
        <taxon>Filifactoraceae</taxon>
        <taxon>Acetoanaerobium</taxon>
    </lineage>
</organism>
<evidence type="ECO:0000256" key="1">
    <source>
        <dbReference type="SAM" id="Phobius"/>
    </source>
</evidence>